<proteinExistence type="predicted"/>
<dbReference type="PATRIC" id="fig|1297742.4.peg.1780"/>
<dbReference type="EMBL" id="CP012109">
    <property type="protein sequence ID" value="AKQ64847.1"/>
    <property type="molecule type" value="Genomic_DNA"/>
</dbReference>
<keyword evidence="2" id="KW-1185">Reference proteome</keyword>
<reference evidence="1 2" key="1">
    <citation type="journal article" date="2016" name="PLoS ONE">
        <title>Complete Genome Sequence and Comparative Genomics of a Novel Myxobacterium Myxococcus hansupus.</title>
        <authorList>
            <person name="Sharma G."/>
            <person name="Narwani T."/>
            <person name="Subramanian S."/>
        </authorList>
    </citation>
    <scope>NUCLEOTIDE SEQUENCE [LARGE SCALE GENOMIC DNA]</scope>
    <source>
        <strain evidence="2">mixupus</strain>
    </source>
</reference>
<dbReference type="AlphaFoldDB" id="A0A0H4XAB4"/>
<evidence type="ECO:0000313" key="2">
    <source>
        <dbReference type="Proteomes" id="UP000009026"/>
    </source>
</evidence>
<name>A0A0H4XAB4_9BACT</name>
<accession>A0A0H4XAB4</accession>
<dbReference type="Proteomes" id="UP000009026">
    <property type="component" value="Chromosome"/>
</dbReference>
<gene>
    <name evidence="1" type="ORF">A176_001759</name>
</gene>
<dbReference type="RefSeq" id="WP_257720805.1">
    <property type="nucleotide sequence ID" value="NZ_CP012109.1"/>
</dbReference>
<sequence>MPSRGWGVVTGWEPLGAPMPATAMAINPCHSVVSGEPASRDIAP</sequence>
<organism evidence="1 2">
    <name type="scientific">Pseudomyxococcus hansupus</name>
    <dbReference type="NCBI Taxonomy" id="1297742"/>
    <lineage>
        <taxon>Bacteria</taxon>
        <taxon>Pseudomonadati</taxon>
        <taxon>Myxococcota</taxon>
        <taxon>Myxococcia</taxon>
        <taxon>Myxococcales</taxon>
        <taxon>Cystobacterineae</taxon>
        <taxon>Myxococcaceae</taxon>
        <taxon>Pseudomyxococcus</taxon>
    </lineage>
</organism>
<dbReference type="KEGG" id="mym:A176_001759"/>
<evidence type="ECO:0000313" key="1">
    <source>
        <dbReference type="EMBL" id="AKQ64847.1"/>
    </source>
</evidence>
<protein>
    <submittedName>
        <fullName evidence="1">Uncharacterized protein</fullName>
    </submittedName>
</protein>